<comment type="caution">
    <text evidence="1">The sequence shown here is derived from an EMBL/GenBank/DDBJ whole genome shotgun (WGS) entry which is preliminary data.</text>
</comment>
<sequence>MSKGLIVTLDEIPFFDLSHAGGKFCRTLTFFVGGEWRIWFSLGDGRYIESHGWPAEGCYFGEFAERESDIYLHFVDFIAQKASYIEVSKAFAGLYDDFCNLSASLAKISHIHKTKDVLGHGDARMVVTEVEYFFSICRSMIDLLQEVACELWGKLTLCVDYLAAKKPLRGSFREMVMYQGRLTSKEELQARFGLPEPWADFYIRHAGFFLQIRRFRDNIVHNGSQVQTIFSGEDGYLVNLNFKPFGDMEVWREADKVTNDLVPLMPALGMVAFKTLLVCEDFSAMMESTFQFSEPIVPGMRLYSRGYFDEHFAAVLGDARQRYIEFYEDGIDG</sequence>
<dbReference type="Proteomes" id="UP001320513">
    <property type="component" value="Unassembled WGS sequence"/>
</dbReference>
<gene>
    <name evidence="1" type="ORF">AUC61_16975</name>
</gene>
<reference evidence="1 2" key="1">
    <citation type="submission" date="2015-12" db="EMBL/GenBank/DDBJ databases">
        <title>Phylogenomics in the description of a new species in the Pseudomonas syringae group.</title>
        <authorList>
            <person name="Busquets A."/>
            <person name="Gomila M."/>
            <person name="Beiki F."/>
            <person name="Rahimian H."/>
            <person name="Mulet M."/>
            <person name="Sanchez D."/>
            <person name="Garcia-Valdes E."/>
            <person name="Lalucat J."/>
        </authorList>
    </citation>
    <scope>NUCLEOTIDE SEQUENCE [LARGE SCALE GENOMIC DNA]</scope>
    <source>
        <strain evidence="1 2">S25</strain>
    </source>
</reference>
<protein>
    <recommendedName>
        <fullName evidence="3">Apea-like HEPN domain-containing protein</fullName>
    </recommendedName>
</protein>
<evidence type="ECO:0008006" key="3">
    <source>
        <dbReference type="Google" id="ProtNLM"/>
    </source>
</evidence>
<keyword evidence="2" id="KW-1185">Reference proteome</keyword>
<organism evidence="1 2">
    <name type="scientific">Pseudomonas maioricensis</name>
    <dbReference type="NCBI Taxonomy" id="1766623"/>
    <lineage>
        <taxon>Bacteria</taxon>
        <taxon>Pseudomonadati</taxon>
        <taxon>Pseudomonadota</taxon>
        <taxon>Gammaproteobacteria</taxon>
        <taxon>Pseudomonadales</taxon>
        <taxon>Pseudomonadaceae</taxon>
        <taxon>Pseudomonas</taxon>
    </lineage>
</organism>
<evidence type="ECO:0000313" key="2">
    <source>
        <dbReference type="Proteomes" id="UP001320513"/>
    </source>
</evidence>
<accession>A0ABS9ZLT4</accession>
<dbReference type="EMBL" id="LOHG01000010">
    <property type="protein sequence ID" value="MCI8211222.1"/>
    <property type="molecule type" value="Genomic_DNA"/>
</dbReference>
<proteinExistence type="predicted"/>
<evidence type="ECO:0000313" key="1">
    <source>
        <dbReference type="EMBL" id="MCI8211222.1"/>
    </source>
</evidence>
<name>A0ABS9ZLT4_9PSED</name>